<evidence type="ECO:0000313" key="2">
    <source>
        <dbReference type="Proteomes" id="UP001201163"/>
    </source>
</evidence>
<dbReference type="Gene3D" id="2.40.70.10">
    <property type="entry name" value="Acid Proteases"/>
    <property type="match status" value="1"/>
</dbReference>
<evidence type="ECO:0008006" key="3">
    <source>
        <dbReference type="Google" id="ProtNLM"/>
    </source>
</evidence>
<dbReference type="Proteomes" id="UP001201163">
    <property type="component" value="Unassembled WGS sequence"/>
</dbReference>
<reference evidence="1" key="1">
    <citation type="submission" date="2022-01" db="EMBL/GenBank/DDBJ databases">
        <title>Comparative genomics reveals a dynamic genome evolution in the ectomycorrhizal milk-cap (Lactarius) mushrooms.</title>
        <authorList>
            <consortium name="DOE Joint Genome Institute"/>
            <person name="Lebreton A."/>
            <person name="Tang N."/>
            <person name="Kuo A."/>
            <person name="LaButti K."/>
            <person name="Drula E."/>
            <person name="Barry K."/>
            <person name="Clum A."/>
            <person name="Lipzen A."/>
            <person name="Mousain D."/>
            <person name="Ng V."/>
            <person name="Wang R."/>
            <person name="Wang X."/>
            <person name="Dai Y."/>
            <person name="Henrissat B."/>
            <person name="Grigoriev I.V."/>
            <person name="Guerin-Laguette A."/>
            <person name="Yu F."/>
            <person name="Martin F.M."/>
        </authorList>
    </citation>
    <scope>NUCLEOTIDE SEQUENCE</scope>
    <source>
        <strain evidence="1">QP</strain>
    </source>
</reference>
<gene>
    <name evidence="1" type="ORF">EDB92DRAFT_1277032</name>
</gene>
<dbReference type="InterPro" id="IPR021109">
    <property type="entry name" value="Peptidase_aspartic_dom_sf"/>
</dbReference>
<evidence type="ECO:0000313" key="1">
    <source>
        <dbReference type="EMBL" id="KAH8986198.1"/>
    </source>
</evidence>
<dbReference type="EMBL" id="JAKELL010000056">
    <property type="protein sequence ID" value="KAH8986198.1"/>
    <property type="molecule type" value="Genomic_DNA"/>
</dbReference>
<protein>
    <recommendedName>
        <fullName evidence="3">Peptidase A1 domain-containing protein</fullName>
    </recommendedName>
</protein>
<sequence length="223" mass="24762">MKRYERQHCTSTGQWLSSTGDLGLLIVQPSTTILSTTARGCYCRLWNYPHTHYRYKTATGAVLDASTGLLRIAPTQFNNLQSLFFTAGGISFELTANAQIWLRAPNTFIGGTSGNIYLVVNDIGTPSGEGLDFINGYTFLERLCSVFDNTNNRIGFATTPFTHGHNQLKEIESGGGHYVGSAISGRPEWMSKCNFHYSITISSLFPSLWCLPWTRRSRGRSRG</sequence>
<keyword evidence="2" id="KW-1185">Reference proteome</keyword>
<dbReference type="AlphaFoldDB" id="A0AAD4QB62"/>
<organism evidence="1 2">
    <name type="scientific">Lactarius akahatsu</name>
    <dbReference type="NCBI Taxonomy" id="416441"/>
    <lineage>
        <taxon>Eukaryota</taxon>
        <taxon>Fungi</taxon>
        <taxon>Dikarya</taxon>
        <taxon>Basidiomycota</taxon>
        <taxon>Agaricomycotina</taxon>
        <taxon>Agaricomycetes</taxon>
        <taxon>Russulales</taxon>
        <taxon>Russulaceae</taxon>
        <taxon>Lactarius</taxon>
    </lineage>
</organism>
<accession>A0AAD4QB62</accession>
<comment type="caution">
    <text evidence="1">The sequence shown here is derived from an EMBL/GenBank/DDBJ whole genome shotgun (WGS) entry which is preliminary data.</text>
</comment>
<name>A0AAD4QB62_9AGAM</name>
<dbReference type="SUPFAM" id="SSF50630">
    <property type="entry name" value="Acid proteases"/>
    <property type="match status" value="1"/>
</dbReference>
<proteinExistence type="predicted"/>